<name>A0A0G1UCU1_9BACT</name>
<gene>
    <name evidence="2" type="ORF">UY22_C0042G0017</name>
</gene>
<dbReference type="NCBIfam" id="TIGR03696">
    <property type="entry name" value="Rhs_assc_core"/>
    <property type="match status" value="1"/>
</dbReference>
<dbReference type="Proteomes" id="UP000034877">
    <property type="component" value="Unassembled WGS sequence"/>
</dbReference>
<sequence length="378" mass="43035">MLPKTGFGLFIAITLSVSGYSQVASAAESLSFVHQDHLGSTGLVTDSAGKLVSKQVYYPFGTTRAAVGTLPTRRQYTGQISDTDATGLYYYNARYYHPQTARFTQADTAGNELNRYSYAGNNPVNNTDPTGHQCEHWNAPCQPLKYPEWYKRALAGDYSQVPPMGFNTPQEMFYWGNKYGLVLLFFKGEEALRWEKGYEENLSVNYQIHDSPSLKYAIDFWADTYSAQENAIATAYPGLNINYELEQQITEGIISPQISAYYDNNSTIVLPKSYKNSTTDYILLKHELRHYIDFKILGETDPLQSEINANFSAINDPLVSNSYVAGRYKDYLLRFSVLRQNGFPDEQIWNLYLNHNFNLRTFPVTGSRLEILDYFKNN</sequence>
<protein>
    <submittedName>
        <fullName evidence="2">YD repeat protein</fullName>
    </submittedName>
</protein>
<keyword evidence="1" id="KW-0732">Signal</keyword>
<dbReference type="InterPro" id="IPR050708">
    <property type="entry name" value="T6SS_VgrG/RHS"/>
</dbReference>
<dbReference type="Gene3D" id="2.180.10.10">
    <property type="entry name" value="RHS repeat-associated core"/>
    <property type="match status" value="1"/>
</dbReference>
<dbReference type="PANTHER" id="PTHR32305">
    <property type="match status" value="1"/>
</dbReference>
<accession>A0A0G1UCU1</accession>
<dbReference type="PANTHER" id="PTHR32305:SF15">
    <property type="entry name" value="PROTEIN RHSA-RELATED"/>
    <property type="match status" value="1"/>
</dbReference>
<proteinExistence type="predicted"/>
<feature type="signal peptide" evidence="1">
    <location>
        <begin position="1"/>
        <end position="26"/>
    </location>
</feature>
<evidence type="ECO:0000313" key="3">
    <source>
        <dbReference type="Proteomes" id="UP000034877"/>
    </source>
</evidence>
<dbReference type="InterPro" id="IPR022385">
    <property type="entry name" value="Rhs_assc_core"/>
</dbReference>
<comment type="caution">
    <text evidence="2">The sequence shown here is derived from an EMBL/GenBank/DDBJ whole genome shotgun (WGS) entry which is preliminary data.</text>
</comment>
<feature type="chain" id="PRO_5002540034" evidence="1">
    <location>
        <begin position="27"/>
        <end position="378"/>
    </location>
</feature>
<organism evidence="2 3">
    <name type="scientific">Candidatus Amesbacteria bacterium GW2011_GWC1_48_10</name>
    <dbReference type="NCBI Taxonomy" id="1618365"/>
    <lineage>
        <taxon>Bacteria</taxon>
        <taxon>Candidatus Amesiibacteriota</taxon>
    </lineage>
</organism>
<dbReference type="AlphaFoldDB" id="A0A0G1UCU1"/>
<dbReference type="EMBL" id="LCPE01000042">
    <property type="protein sequence ID" value="KKU91934.1"/>
    <property type="molecule type" value="Genomic_DNA"/>
</dbReference>
<evidence type="ECO:0000256" key="1">
    <source>
        <dbReference type="SAM" id="SignalP"/>
    </source>
</evidence>
<dbReference type="PATRIC" id="fig|1618365.3.peg.878"/>
<evidence type="ECO:0000313" key="2">
    <source>
        <dbReference type="EMBL" id="KKU91934.1"/>
    </source>
</evidence>
<reference evidence="2 3" key="1">
    <citation type="journal article" date="2015" name="Nature">
        <title>rRNA introns, odd ribosomes, and small enigmatic genomes across a large radiation of phyla.</title>
        <authorList>
            <person name="Brown C.T."/>
            <person name="Hug L.A."/>
            <person name="Thomas B.C."/>
            <person name="Sharon I."/>
            <person name="Castelle C.J."/>
            <person name="Singh A."/>
            <person name="Wilkins M.J."/>
            <person name="Williams K.H."/>
            <person name="Banfield J.F."/>
        </authorList>
    </citation>
    <scope>NUCLEOTIDE SEQUENCE [LARGE SCALE GENOMIC DNA]</scope>
</reference>